<gene>
    <name evidence="1" type="ORF">PFX98_02695</name>
</gene>
<protein>
    <submittedName>
        <fullName evidence="1">Uncharacterized protein</fullName>
    </submittedName>
</protein>
<organism evidence="1 2">
    <name type="scientific">Paucibacter sediminis</name>
    <dbReference type="NCBI Taxonomy" id="3019553"/>
    <lineage>
        <taxon>Bacteria</taxon>
        <taxon>Pseudomonadati</taxon>
        <taxon>Pseudomonadota</taxon>
        <taxon>Betaproteobacteria</taxon>
        <taxon>Burkholderiales</taxon>
        <taxon>Sphaerotilaceae</taxon>
        <taxon>Roseateles</taxon>
    </lineage>
</organism>
<dbReference type="AlphaFoldDB" id="A0AA95SNG9"/>
<dbReference type="RefSeq" id="WP_285233630.1">
    <property type="nucleotide sequence ID" value="NZ_CP116346.1"/>
</dbReference>
<keyword evidence="2" id="KW-1185">Reference proteome</keyword>
<evidence type="ECO:0000313" key="2">
    <source>
        <dbReference type="Proteomes" id="UP001177769"/>
    </source>
</evidence>
<dbReference type="EMBL" id="CP116346">
    <property type="protein sequence ID" value="WIT12532.1"/>
    <property type="molecule type" value="Genomic_DNA"/>
</dbReference>
<accession>A0AA95SNG9</accession>
<reference evidence="1" key="1">
    <citation type="submission" date="2023-01" db="EMBL/GenBank/DDBJ databases">
        <title>Whole genome sequence of Paucibacter sp. S2-9 isolated from pond sediment.</title>
        <authorList>
            <person name="Jung J.Y."/>
        </authorList>
    </citation>
    <scope>NUCLEOTIDE SEQUENCE</scope>
    <source>
        <strain evidence="1">S2-9</strain>
    </source>
</reference>
<evidence type="ECO:0000313" key="1">
    <source>
        <dbReference type="EMBL" id="WIT12532.1"/>
    </source>
</evidence>
<dbReference type="KEGG" id="pais:PFX98_02695"/>
<proteinExistence type="predicted"/>
<sequence length="68" mass="7849">MEVPFIMQTLDEMLALSLLTPDQHAEIHAWTRHARSPERIMQMPAHLWRALELAAVLMDFDVSLASHQ</sequence>
<name>A0AA95SNG9_9BURK</name>
<dbReference type="Proteomes" id="UP001177769">
    <property type="component" value="Chromosome"/>
</dbReference>